<organism evidence="2 3">
    <name type="scientific">Nothophoma quercina</name>
    <dbReference type="NCBI Taxonomy" id="749835"/>
    <lineage>
        <taxon>Eukaryota</taxon>
        <taxon>Fungi</taxon>
        <taxon>Dikarya</taxon>
        <taxon>Ascomycota</taxon>
        <taxon>Pezizomycotina</taxon>
        <taxon>Dothideomycetes</taxon>
        <taxon>Pleosporomycetidae</taxon>
        <taxon>Pleosporales</taxon>
        <taxon>Pleosporineae</taxon>
        <taxon>Didymellaceae</taxon>
        <taxon>Nothophoma</taxon>
    </lineage>
</organism>
<evidence type="ECO:0000256" key="1">
    <source>
        <dbReference type="SAM" id="MobiDB-lite"/>
    </source>
</evidence>
<protein>
    <recommendedName>
        <fullName evidence="4">DUF4419 domain-containing protein</fullName>
    </recommendedName>
</protein>
<evidence type="ECO:0000313" key="2">
    <source>
        <dbReference type="EMBL" id="KAL1606941.1"/>
    </source>
</evidence>
<evidence type="ECO:0008006" key="4">
    <source>
        <dbReference type="Google" id="ProtNLM"/>
    </source>
</evidence>
<dbReference type="Proteomes" id="UP001521222">
    <property type="component" value="Unassembled WGS sequence"/>
</dbReference>
<name>A0ABR3RR80_9PLEO</name>
<accession>A0ABR3RR80</accession>
<feature type="region of interest" description="Disordered" evidence="1">
    <location>
        <begin position="342"/>
        <end position="378"/>
    </location>
</feature>
<dbReference type="PANTHER" id="PTHR31252:SF11">
    <property type="entry name" value="DUF4419 DOMAIN-CONTAINING PROTEIN"/>
    <property type="match status" value="1"/>
</dbReference>
<reference evidence="2 3" key="1">
    <citation type="submission" date="2024-02" db="EMBL/GenBank/DDBJ databases">
        <title>De novo assembly and annotation of 12 fungi associated with fruit tree decline syndrome in Ontario, Canada.</title>
        <authorList>
            <person name="Sulman M."/>
            <person name="Ellouze W."/>
            <person name="Ilyukhin E."/>
        </authorList>
    </citation>
    <scope>NUCLEOTIDE SEQUENCE [LARGE SCALE GENOMIC DNA]</scope>
    <source>
        <strain evidence="2 3">M97-236</strain>
    </source>
</reference>
<dbReference type="Pfam" id="PF14388">
    <property type="entry name" value="DUF4419"/>
    <property type="match status" value="1"/>
</dbReference>
<dbReference type="InterPro" id="IPR025533">
    <property type="entry name" value="DUF4419"/>
</dbReference>
<proteinExistence type="predicted"/>
<sequence>MPVTITTAGHASRVWTNEKATTPAGLFERIDRSAYQQSQQIIQSSFSESQLQDAHISSSRNGLVYAAYHAYSSHHHLIIRPEDVWFAILSQLNFYINAHAEELREYFVAHEGQRELWVYAEGNIHTVNMGRLAEQMTKEIQNNIKDPDLQAWIMPEFTTTTDSDRAVAAVLMMGAMQKYFSYGFGLMCGTPSVTLLGEREDWEKILSKLNKLSQFGDEPSVFAGLLRPILRNFIATFDAQPKPTAEVLDFWSRIADRHSGGSGPSYLSGWITAFCMWDEAGKSLHRFQSWQDYSLEFEGAKYHQVDTDDIPAGFASVPVTVNDNGKKYKTKMVAGSFGIQVTSSGQKTDPGHDHASSWNKDYRPGEGTEEPGLDSLQPSTGWLMYEIKE</sequence>
<comment type="caution">
    <text evidence="2">The sequence shown here is derived from an EMBL/GenBank/DDBJ whole genome shotgun (WGS) entry which is preliminary data.</text>
</comment>
<gene>
    <name evidence="2" type="ORF">SLS59_002639</name>
</gene>
<keyword evidence="3" id="KW-1185">Reference proteome</keyword>
<dbReference type="EMBL" id="JAKIXB020000007">
    <property type="protein sequence ID" value="KAL1606941.1"/>
    <property type="molecule type" value="Genomic_DNA"/>
</dbReference>
<evidence type="ECO:0000313" key="3">
    <source>
        <dbReference type="Proteomes" id="UP001521222"/>
    </source>
</evidence>
<feature type="compositionally biased region" description="Basic and acidic residues" evidence="1">
    <location>
        <begin position="349"/>
        <end position="366"/>
    </location>
</feature>
<dbReference type="PANTHER" id="PTHR31252">
    <property type="entry name" value="DUF4419 DOMAIN-CONTAINING PROTEIN"/>
    <property type="match status" value="1"/>
</dbReference>